<dbReference type="Proteomes" id="UP000541425">
    <property type="component" value="Unassembled WGS sequence"/>
</dbReference>
<gene>
    <name evidence="1" type="ORF">FHS60_000027</name>
</gene>
<dbReference type="AlphaFoldDB" id="A0A7W5XWY2"/>
<sequence>MEKTSHKGIFFFILSENAIRLPADSLIAFEIFLIVFSISQGENKICSIENKISS</sequence>
<comment type="caution">
    <text evidence="1">The sequence shown here is derived from an EMBL/GenBank/DDBJ whole genome shotgun (WGS) entry which is preliminary data.</text>
</comment>
<evidence type="ECO:0000313" key="1">
    <source>
        <dbReference type="EMBL" id="MBB3701585.1"/>
    </source>
</evidence>
<proteinExistence type="predicted"/>
<protein>
    <submittedName>
        <fullName evidence="1">Uncharacterized protein</fullName>
    </submittedName>
</protein>
<name>A0A7W5XWY2_9BACT</name>
<dbReference type="EMBL" id="JACICA010000001">
    <property type="protein sequence ID" value="MBB3701585.1"/>
    <property type="molecule type" value="Genomic_DNA"/>
</dbReference>
<accession>A0A7W5XWY2</accession>
<organism evidence="1 2">
    <name type="scientific">Alloprevotella rava</name>
    <dbReference type="NCBI Taxonomy" id="671218"/>
    <lineage>
        <taxon>Bacteria</taxon>
        <taxon>Pseudomonadati</taxon>
        <taxon>Bacteroidota</taxon>
        <taxon>Bacteroidia</taxon>
        <taxon>Bacteroidales</taxon>
        <taxon>Prevotellaceae</taxon>
        <taxon>Alloprevotella</taxon>
    </lineage>
</organism>
<evidence type="ECO:0000313" key="2">
    <source>
        <dbReference type="Proteomes" id="UP000541425"/>
    </source>
</evidence>
<reference evidence="1 2" key="1">
    <citation type="submission" date="2020-08" db="EMBL/GenBank/DDBJ databases">
        <title>Genomic Encyclopedia of Type Strains, Phase IV (KMG-IV): sequencing the most valuable type-strain genomes for metagenomic binning, comparative biology and taxonomic classification.</title>
        <authorList>
            <person name="Goeker M."/>
        </authorList>
    </citation>
    <scope>NUCLEOTIDE SEQUENCE [LARGE SCALE GENOMIC DNA]</scope>
    <source>
        <strain evidence="1 2">DSM 22548</strain>
    </source>
</reference>